<dbReference type="Pfam" id="PF00171">
    <property type="entry name" value="Aldedh"/>
    <property type="match status" value="1"/>
</dbReference>
<evidence type="ECO:0000256" key="4">
    <source>
        <dbReference type="RuleBase" id="RU003345"/>
    </source>
</evidence>
<keyword evidence="7" id="KW-1185">Reference proteome</keyword>
<dbReference type="PROSITE" id="PS00687">
    <property type="entry name" value="ALDEHYDE_DEHYDR_GLU"/>
    <property type="match status" value="1"/>
</dbReference>
<dbReference type="InterPro" id="IPR016162">
    <property type="entry name" value="Ald_DH_N"/>
</dbReference>
<dbReference type="Gene3D" id="3.40.309.10">
    <property type="entry name" value="Aldehyde Dehydrogenase, Chain A, domain 2"/>
    <property type="match status" value="1"/>
</dbReference>
<evidence type="ECO:0000313" key="7">
    <source>
        <dbReference type="Proteomes" id="UP000193560"/>
    </source>
</evidence>
<dbReference type="FunFam" id="3.40.309.10:FF:000001">
    <property type="entry name" value="Mitochondrial aldehyde dehydrogenase 2"/>
    <property type="match status" value="1"/>
</dbReference>
<proteinExistence type="inferred from homology"/>
<comment type="caution">
    <text evidence="6">The sequence shown here is derived from an EMBL/GenBank/DDBJ whole genome shotgun (WGS) entry which is preliminary data.</text>
</comment>
<dbReference type="Proteomes" id="UP000193560">
    <property type="component" value="Unassembled WGS sequence"/>
</dbReference>
<evidence type="ECO:0000259" key="5">
    <source>
        <dbReference type="Pfam" id="PF00171"/>
    </source>
</evidence>
<organism evidence="6 7">
    <name type="scientific">Absidia repens</name>
    <dbReference type="NCBI Taxonomy" id="90262"/>
    <lineage>
        <taxon>Eukaryota</taxon>
        <taxon>Fungi</taxon>
        <taxon>Fungi incertae sedis</taxon>
        <taxon>Mucoromycota</taxon>
        <taxon>Mucoromycotina</taxon>
        <taxon>Mucoromycetes</taxon>
        <taxon>Mucorales</taxon>
        <taxon>Cunninghamellaceae</taxon>
        <taxon>Absidia</taxon>
    </lineage>
</organism>
<dbReference type="GO" id="GO:0016620">
    <property type="term" value="F:oxidoreductase activity, acting on the aldehyde or oxo group of donors, NAD or NADP as acceptor"/>
    <property type="evidence" value="ECO:0007669"/>
    <property type="project" value="InterPro"/>
</dbReference>
<dbReference type="AlphaFoldDB" id="A0A1X2IPR7"/>
<dbReference type="InterPro" id="IPR016160">
    <property type="entry name" value="Ald_DH_CS_CYS"/>
</dbReference>
<protein>
    <submittedName>
        <fullName evidence="6">Aldehyde dehydrogenase domain-containing protein</fullName>
    </submittedName>
</protein>
<dbReference type="InterPro" id="IPR016163">
    <property type="entry name" value="Ald_DH_C"/>
</dbReference>
<dbReference type="GO" id="GO:0019413">
    <property type="term" value="P:acetate biosynthetic process"/>
    <property type="evidence" value="ECO:0007669"/>
    <property type="project" value="UniProtKB-ARBA"/>
</dbReference>
<dbReference type="InterPro" id="IPR029510">
    <property type="entry name" value="Ald_DH_CS_GLU"/>
</dbReference>
<accession>A0A1X2IPR7</accession>
<dbReference type="InterPro" id="IPR015590">
    <property type="entry name" value="Aldehyde_DH_dom"/>
</dbReference>
<dbReference type="Gene3D" id="3.40.605.10">
    <property type="entry name" value="Aldehyde Dehydrogenase, Chain A, domain 1"/>
    <property type="match status" value="1"/>
</dbReference>
<dbReference type="STRING" id="90262.A0A1X2IPR7"/>
<dbReference type="PANTHER" id="PTHR11699">
    <property type="entry name" value="ALDEHYDE DEHYDROGENASE-RELATED"/>
    <property type="match status" value="1"/>
</dbReference>
<dbReference type="FunFam" id="3.40.605.10:FF:000001">
    <property type="entry name" value="Aldehyde dehydrogenase 1"/>
    <property type="match status" value="1"/>
</dbReference>
<feature type="domain" description="Aldehyde dehydrogenase" evidence="5">
    <location>
        <begin position="31"/>
        <end position="486"/>
    </location>
</feature>
<gene>
    <name evidence="6" type="ORF">BCR42DRAFT_408357</name>
</gene>
<dbReference type="InterPro" id="IPR016161">
    <property type="entry name" value="Ald_DH/histidinol_DH"/>
</dbReference>
<reference evidence="6 7" key="1">
    <citation type="submission" date="2016-07" db="EMBL/GenBank/DDBJ databases">
        <title>Pervasive Adenine N6-methylation of Active Genes in Fungi.</title>
        <authorList>
            <consortium name="DOE Joint Genome Institute"/>
            <person name="Mondo S.J."/>
            <person name="Dannebaum R.O."/>
            <person name="Kuo R.C."/>
            <person name="Labutti K."/>
            <person name="Haridas S."/>
            <person name="Kuo A."/>
            <person name="Salamov A."/>
            <person name="Ahrendt S.R."/>
            <person name="Lipzen A."/>
            <person name="Sullivan W."/>
            <person name="Andreopoulos W.B."/>
            <person name="Clum A."/>
            <person name="Lindquist E."/>
            <person name="Daum C."/>
            <person name="Ramamoorthy G.K."/>
            <person name="Gryganskyi A."/>
            <person name="Culley D."/>
            <person name="Magnuson J.K."/>
            <person name="James T.Y."/>
            <person name="O'Malley M.A."/>
            <person name="Stajich J.E."/>
            <person name="Spatafora J.W."/>
            <person name="Visel A."/>
            <person name="Grigoriev I.V."/>
        </authorList>
    </citation>
    <scope>NUCLEOTIDE SEQUENCE [LARGE SCALE GENOMIC DNA]</scope>
    <source>
        <strain evidence="6 7">NRRL 1336</strain>
    </source>
</reference>
<dbReference type="EMBL" id="MCGE01000006">
    <property type="protein sequence ID" value="ORZ20265.1"/>
    <property type="molecule type" value="Genomic_DNA"/>
</dbReference>
<dbReference type="PROSITE" id="PS00070">
    <property type="entry name" value="ALDEHYDE_DEHYDR_CYS"/>
    <property type="match status" value="1"/>
</dbReference>
<dbReference type="SUPFAM" id="SSF53720">
    <property type="entry name" value="ALDH-like"/>
    <property type="match status" value="1"/>
</dbReference>
<evidence type="ECO:0000256" key="2">
    <source>
        <dbReference type="ARBA" id="ARBA00023002"/>
    </source>
</evidence>
<dbReference type="CDD" id="cd07091">
    <property type="entry name" value="ALDH_F1-2_Ald2-like"/>
    <property type="match status" value="1"/>
</dbReference>
<name>A0A1X2IPR7_9FUNG</name>
<evidence type="ECO:0000256" key="1">
    <source>
        <dbReference type="ARBA" id="ARBA00009986"/>
    </source>
</evidence>
<keyword evidence="2 4" id="KW-0560">Oxidoreductase</keyword>
<dbReference type="OrthoDB" id="310895at2759"/>
<evidence type="ECO:0000256" key="3">
    <source>
        <dbReference type="PROSITE-ProRule" id="PRU10007"/>
    </source>
</evidence>
<comment type="similarity">
    <text evidence="1 4">Belongs to the aldehyde dehydrogenase family.</text>
</comment>
<evidence type="ECO:0000313" key="6">
    <source>
        <dbReference type="EMBL" id="ORZ20265.1"/>
    </source>
</evidence>
<feature type="active site" evidence="3">
    <location>
        <position position="263"/>
    </location>
</feature>
<sequence>MSEFLVNYTTPKNVVLKLQTGLFINNEFVAGANTIDTINPATEEVICSVQAAEGAQVDAAVKAAEKAYEQVWRKTTAQERQTLMLKLADLVDRDAEELAQIETVDNGKAIMFARYADSKAIAKTLRFYAGYTDKIYGKTVDTPGALSYTRYEPIGVVCGIIPWNFPLVMLGWKLGPALATGNVVIIKTSELTPLSALKVASLVKEAGFPPGVVNILTGHGHITGEALARHPKIGKIAFTGSTRVGRLIMKAAAETNFKKVTLELGGKSPNIIFDDADIDKAVKWAHRGIFFNQGQVCCAGSRIYVQEGIYDKFIEKFKQYTAKGVVGDPQDVKTFQGPQISKEQLNRVMGYIEQGKREGATLISGGKRIGNKGYFLEPTIFTNVTSSMKIVQEEIFGPVAVVAKFKDVDEAIKLAHDTAYGLAAAVFTENVTRAVDFSNRLEAGTVWVNCLLELHDNTPFGGYRQSGIGRENGFEGLQNFLEVKTVKINLDKPA</sequence>